<evidence type="ECO:0000256" key="15">
    <source>
        <dbReference type="ARBA" id="ARBA00048914"/>
    </source>
</evidence>
<dbReference type="EMBL" id="NIBG01000019">
    <property type="protein sequence ID" value="PAB58138.1"/>
    <property type="molecule type" value="Genomic_DNA"/>
</dbReference>
<evidence type="ECO:0000256" key="2">
    <source>
        <dbReference type="ARBA" id="ARBA00003921"/>
    </source>
</evidence>
<keyword evidence="7 16" id="KW-0285">Flavoprotein</keyword>
<dbReference type="AlphaFoldDB" id="A0A267MGU7"/>
<comment type="similarity">
    <text evidence="16">Belongs to the MurB family.</text>
</comment>
<gene>
    <name evidence="16" type="primary">murB</name>
    <name evidence="18" type="ORF">CCE28_16825</name>
</gene>
<dbReference type="PROSITE" id="PS51387">
    <property type="entry name" value="FAD_PCMH"/>
    <property type="match status" value="1"/>
</dbReference>
<dbReference type="OrthoDB" id="9804753at2"/>
<evidence type="ECO:0000256" key="10">
    <source>
        <dbReference type="ARBA" id="ARBA00022960"/>
    </source>
</evidence>
<dbReference type="PANTHER" id="PTHR21071:SF4">
    <property type="entry name" value="UDP-N-ACETYLENOLPYRUVOYLGLUCOSAMINE REDUCTASE"/>
    <property type="match status" value="1"/>
</dbReference>
<comment type="caution">
    <text evidence="18">The sequence shown here is derived from an EMBL/GenBank/DDBJ whole genome shotgun (WGS) entry which is preliminary data.</text>
</comment>
<keyword evidence="10 16" id="KW-0133">Cell shape</keyword>
<dbReference type="InterPro" id="IPR036635">
    <property type="entry name" value="MurB_C_sf"/>
</dbReference>
<dbReference type="PANTHER" id="PTHR21071">
    <property type="entry name" value="UDP-N-ACETYLENOLPYRUVOYLGLUCOSAMINE REDUCTASE"/>
    <property type="match status" value="1"/>
</dbReference>
<feature type="active site" evidence="16">
    <location>
        <position position="297"/>
    </location>
</feature>
<dbReference type="HAMAP" id="MF_00037">
    <property type="entry name" value="MurB"/>
    <property type="match status" value="1"/>
</dbReference>
<comment type="catalytic activity">
    <reaction evidence="15 16">
        <text>UDP-N-acetyl-alpha-D-muramate + NADP(+) = UDP-N-acetyl-3-O-(1-carboxyvinyl)-alpha-D-glucosamine + NADPH + H(+)</text>
        <dbReference type="Rhea" id="RHEA:12248"/>
        <dbReference type="ChEBI" id="CHEBI:15378"/>
        <dbReference type="ChEBI" id="CHEBI:57783"/>
        <dbReference type="ChEBI" id="CHEBI:58349"/>
        <dbReference type="ChEBI" id="CHEBI:68483"/>
        <dbReference type="ChEBI" id="CHEBI:70757"/>
        <dbReference type="EC" id="1.3.1.98"/>
    </reaction>
</comment>
<dbReference type="GO" id="GO:0008762">
    <property type="term" value="F:UDP-N-acetylmuramate dehydrogenase activity"/>
    <property type="evidence" value="ECO:0007669"/>
    <property type="project" value="UniProtKB-UniRule"/>
</dbReference>
<evidence type="ECO:0000256" key="7">
    <source>
        <dbReference type="ARBA" id="ARBA00022630"/>
    </source>
</evidence>
<comment type="cofactor">
    <cofactor evidence="1 16">
        <name>FAD</name>
        <dbReference type="ChEBI" id="CHEBI:57692"/>
    </cofactor>
</comment>
<accession>A0A267MGU7</accession>
<dbReference type="GO" id="GO:0071555">
    <property type="term" value="P:cell wall organization"/>
    <property type="evidence" value="ECO:0007669"/>
    <property type="project" value="UniProtKB-KW"/>
</dbReference>
<dbReference type="EC" id="1.3.1.98" evidence="16"/>
<dbReference type="NCBIfam" id="TIGR00179">
    <property type="entry name" value="murB"/>
    <property type="match status" value="1"/>
</dbReference>
<dbReference type="GO" id="GO:0008360">
    <property type="term" value="P:regulation of cell shape"/>
    <property type="evidence" value="ECO:0007669"/>
    <property type="project" value="UniProtKB-KW"/>
</dbReference>
<keyword evidence="14 16" id="KW-0961">Cell wall biogenesis/degradation</keyword>
<keyword evidence="19" id="KW-1185">Reference proteome</keyword>
<organism evidence="18 19">
    <name type="scientific">Anaeromicrobium sediminis</name>
    <dbReference type="NCBI Taxonomy" id="1478221"/>
    <lineage>
        <taxon>Bacteria</taxon>
        <taxon>Bacillati</taxon>
        <taxon>Bacillota</taxon>
        <taxon>Clostridia</taxon>
        <taxon>Peptostreptococcales</taxon>
        <taxon>Thermotaleaceae</taxon>
        <taxon>Anaeromicrobium</taxon>
    </lineage>
</organism>
<evidence type="ECO:0000256" key="4">
    <source>
        <dbReference type="ARBA" id="ARBA00004752"/>
    </source>
</evidence>
<dbReference type="Proteomes" id="UP000216024">
    <property type="component" value="Unassembled WGS sequence"/>
</dbReference>
<feature type="domain" description="FAD-binding PCMH-type" evidence="17">
    <location>
        <begin position="32"/>
        <end position="198"/>
    </location>
</feature>
<dbReference type="Gene3D" id="3.30.465.10">
    <property type="match status" value="1"/>
</dbReference>
<reference evidence="18 19" key="1">
    <citation type="submission" date="2017-06" db="EMBL/GenBank/DDBJ databases">
        <title>Draft genome sequence of anaerobic fermentative bacterium Anaeromicrobium sediminis DY2726D isolated from West Pacific Ocean sediments.</title>
        <authorList>
            <person name="Zeng X."/>
        </authorList>
    </citation>
    <scope>NUCLEOTIDE SEQUENCE [LARGE SCALE GENOMIC DNA]</scope>
    <source>
        <strain evidence="18 19">DY2726D</strain>
    </source>
</reference>
<dbReference type="InterPro" id="IPR006094">
    <property type="entry name" value="Oxid_FAD_bind_N"/>
</dbReference>
<evidence type="ECO:0000313" key="19">
    <source>
        <dbReference type="Proteomes" id="UP000216024"/>
    </source>
</evidence>
<evidence type="ECO:0000256" key="9">
    <source>
        <dbReference type="ARBA" id="ARBA00022857"/>
    </source>
</evidence>
<keyword evidence="8 16" id="KW-0274">FAD</keyword>
<evidence type="ECO:0000256" key="5">
    <source>
        <dbReference type="ARBA" id="ARBA00022490"/>
    </source>
</evidence>
<comment type="function">
    <text evidence="2 16">Cell wall formation.</text>
</comment>
<dbReference type="SUPFAM" id="SSF56176">
    <property type="entry name" value="FAD-binding/transporter-associated domain-like"/>
    <property type="match status" value="1"/>
</dbReference>
<dbReference type="NCBIfam" id="NF010480">
    <property type="entry name" value="PRK13905.1"/>
    <property type="match status" value="1"/>
</dbReference>
<dbReference type="InterPro" id="IPR036318">
    <property type="entry name" value="FAD-bd_PCMH-like_sf"/>
</dbReference>
<dbReference type="Pfam" id="PF02873">
    <property type="entry name" value="MurB_C"/>
    <property type="match status" value="1"/>
</dbReference>
<proteinExistence type="inferred from homology"/>
<dbReference type="InterPro" id="IPR003170">
    <property type="entry name" value="MurB"/>
</dbReference>
<comment type="pathway">
    <text evidence="4 16">Cell wall biogenesis; peptidoglycan biosynthesis.</text>
</comment>
<dbReference type="InterPro" id="IPR016166">
    <property type="entry name" value="FAD-bd_PCMH"/>
</dbReference>
<evidence type="ECO:0000256" key="12">
    <source>
        <dbReference type="ARBA" id="ARBA00023002"/>
    </source>
</evidence>
<keyword evidence="11 16" id="KW-0573">Peptidoglycan synthesis</keyword>
<protein>
    <recommendedName>
        <fullName evidence="16">UDP-N-acetylenolpyruvoylglucosamine reductase</fullName>
        <ecNumber evidence="16">1.3.1.98</ecNumber>
    </recommendedName>
    <alternativeName>
        <fullName evidence="16">UDP-N-acetylmuramate dehydrogenase</fullName>
    </alternativeName>
</protein>
<feature type="active site" evidence="16">
    <location>
        <position position="177"/>
    </location>
</feature>
<evidence type="ECO:0000256" key="6">
    <source>
        <dbReference type="ARBA" id="ARBA00022618"/>
    </source>
</evidence>
<dbReference type="Pfam" id="PF01565">
    <property type="entry name" value="FAD_binding_4"/>
    <property type="match status" value="1"/>
</dbReference>
<dbReference type="GO" id="GO:0005829">
    <property type="term" value="C:cytosol"/>
    <property type="evidence" value="ECO:0007669"/>
    <property type="project" value="TreeGrafter"/>
</dbReference>
<dbReference type="RefSeq" id="WP_095134891.1">
    <property type="nucleotide sequence ID" value="NZ_NIBG01000019.1"/>
</dbReference>
<dbReference type="InterPro" id="IPR016167">
    <property type="entry name" value="FAD-bd_PCMH_sub1"/>
</dbReference>
<keyword evidence="13 16" id="KW-0131">Cell cycle</keyword>
<evidence type="ECO:0000256" key="16">
    <source>
        <dbReference type="HAMAP-Rule" id="MF_00037"/>
    </source>
</evidence>
<feature type="active site" description="Proton donor" evidence="16">
    <location>
        <position position="227"/>
    </location>
</feature>
<sequence length="305" mass="33326">MDIKRIYDRLIEVIDRDNIREKEIMSKHTSFKIGGPVDIMILPKTVAEVKHAIKVFKEEEVKYYVMGNGSNLLVADKGIRGAIIKIGDNFNKVDVEDEKITAQAGVLLSALANVALKSSLKTFEFASGIPGTLGGAVTMNAGAYGGEMKDVVTGASVIDKFGNVVYLNNEELGFEYRNSNVQKEGYIVLEVDIQLEKGIYEEIQNTIKDLTKKRTTKQPLSLPSAGSTFKRPPDHFAGKLIQDAGLKGVKVGGAQVSELHSGFIVNVDNATAKDVLDLIRLVQKTVKDKFGVCLNPEVKIIGEID</sequence>
<dbReference type="GO" id="GO:0009252">
    <property type="term" value="P:peptidoglycan biosynthetic process"/>
    <property type="evidence" value="ECO:0007669"/>
    <property type="project" value="UniProtKB-UniRule"/>
</dbReference>
<evidence type="ECO:0000259" key="17">
    <source>
        <dbReference type="PROSITE" id="PS51387"/>
    </source>
</evidence>
<evidence type="ECO:0000256" key="11">
    <source>
        <dbReference type="ARBA" id="ARBA00022984"/>
    </source>
</evidence>
<keyword evidence="5 16" id="KW-0963">Cytoplasm</keyword>
<dbReference type="SUPFAM" id="SSF56194">
    <property type="entry name" value="Uridine diphospho-N-Acetylenolpyruvylglucosamine reductase, MurB, C-terminal domain"/>
    <property type="match status" value="1"/>
</dbReference>
<comment type="subcellular location">
    <subcellularLocation>
        <location evidence="3 16">Cytoplasm</location>
    </subcellularLocation>
</comment>
<keyword evidence="6 16" id="KW-0132">Cell division</keyword>
<dbReference type="UniPathway" id="UPA00219"/>
<evidence type="ECO:0000256" key="13">
    <source>
        <dbReference type="ARBA" id="ARBA00023306"/>
    </source>
</evidence>
<evidence type="ECO:0000256" key="3">
    <source>
        <dbReference type="ARBA" id="ARBA00004496"/>
    </source>
</evidence>
<keyword evidence="9 16" id="KW-0521">NADP</keyword>
<evidence type="ECO:0000313" key="18">
    <source>
        <dbReference type="EMBL" id="PAB58138.1"/>
    </source>
</evidence>
<evidence type="ECO:0000256" key="1">
    <source>
        <dbReference type="ARBA" id="ARBA00001974"/>
    </source>
</evidence>
<dbReference type="InterPro" id="IPR011601">
    <property type="entry name" value="MurB_C"/>
</dbReference>
<dbReference type="Gene3D" id="3.30.43.10">
    <property type="entry name" value="Uridine Diphospho-n-acetylenolpyruvylglucosamine Reductase, domain 2"/>
    <property type="match status" value="1"/>
</dbReference>
<dbReference type="InterPro" id="IPR016169">
    <property type="entry name" value="FAD-bd_PCMH_sub2"/>
</dbReference>
<evidence type="ECO:0000256" key="8">
    <source>
        <dbReference type="ARBA" id="ARBA00022827"/>
    </source>
</evidence>
<dbReference type="GO" id="GO:0071949">
    <property type="term" value="F:FAD binding"/>
    <property type="evidence" value="ECO:0007669"/>
    <property type="project" value="InterPro"/>
</dbReference>
<keyword evidence="12 16" id="KW-0560">Oxidoreductase</keyword>
<evidence type="ECO:0000256" key="14">
    <source>
        <dbReference type="ARBA" id="ARBA00023316"/>
    </source>
</evidence>
<dbReference type="GO" id="GO:0051301">
    <property type="term" value="P:cell division"/>
    <property type="evidence" value="ECO:0007669"/>
    <property type="project" value="UniProtKB-KW"/>
</dbReference>
<name>A0A267MGU7_9FIRM</name>
<dbReference type="Gene3D" id="3.90.78.10">
    <property type="entry name" value="UDP-N-acetylenolpyruvoylglucosamine reductase, C-terminal domain"/>
    <property type="match status" value="1"/>
</dbReference>